<accession>A0A143HL19</accession>
<dbReference type="AlphaFoldDB" id="A0A143HL19"/>
<dbReference type="InterPro" id="IPR004864">
    <property type="entry name" value="LEA_2"/>
</dbReference>
<dbReference type="Gene3D" id="2.60.40.1820">
    <property type="match status" value="1"/>
</dbReference>
<dbReference type="SUPFAM" id="SSF117070">
    <property type="entry name" value="LEA14-like"/>
    <property type="match status" value="1"/>
</dbReference>
<name>A0A143HL19_MICTH</name>
<dbReference type="EMBL" id="CP014864">
    <property type="protein sequence ID" value="AMX02383.1"/>
    <property type="molecule type" value="Genomic_DNA"/>
</dbReference>
<proteinExistence type="predicted"/>
<dbReference type="EMBL" id="JAPHQB010000011">
    <property type="protein sequence ID" value="MCX2801797.1"/>
    <property type="molecule type" value="Genomic_DNA"/>
</dbReference>
<dbReference type="KEGG" id="mthd:A3224_07125"/>
<evidence type="ECO:0000259" key="1">
    <source>
        <dbReference type="SMART" id="SM00769"/>
    </source>
</evidence>
<dbReference type="InterPro" id="IPR013990">
    <property type="entry name" value="WHy-dom"/>
</dbReference>
<dbReference type="RefSeq" id="WP_067152936.1">
    <property type="nucleotide sequence ID" value="NZ_CP014864.1"/>
</dbReference>
<evidence type="ECO:0000313" key="2">
    <source>
        <dbReference type="EMBL" id="AMX02383.1"/>
    </source>
</evidence>
<dbReference type="OrthoDB" id="6196336at2"/>
<keyword evidence="4" id="KW-1185">Reference proteome</keyword>
<reference evidence="3" key="3">
    <citation type="submission" date="2022-11" db="EMBL/GenBank/DDBJ databases">
        <title>Chitin-degrading and fungicidal potential of chitinolytic bacterial strains from marine environment of the Pacific Ocean regions.</title>
        <authorList>
            <person name="Pentekhina I."/>
            <person name="Nedashkovskaya O."/>
            <person name="Seitkalieva A."/>
            <person name="Podvolotskaya A."/>
            <person name="Tekutyeva L."/>
            <person name="Balabanova L."/>
        </authorList>
    </citation>
    <scope>NUCLEOTIDE SEQUENCE</scope>
    <source>
        <strain evidence="3">KMM 6838</strain>
    </source>
</reference>
<sequence length="157" mass="16972">MTKLYRPFLLFFLPLLIGGCATLSPGFQQPEVEVTALEPMPPGPGSDLRFRIHLRVFNPNDTELALSGLYYTLSLAGHKVITGTSNDLPTIAAYGQGDIAVDATASLVGSLFAAAELIGGRSDRVPYELEAKLGLRRSIVPSIKVRRTGEVRLSPYL</sequence>
<evidence type="ECO:0000313" key="4">
    <source>
        <dbReference type="Proteomes" id="UP000076077"/>
    </source>
</evidence>
<dbReference type="SMART" id="SM00769">
    <property type="entry name" value="WHy"/>
    <property type="match status" value="1"/>
</dbReference>
<gene>
    <name evidence="2" type="ORF">A3224_07125</name>
    <name evidence="3" type="ORF">OQJ68_08365</name>
</gene>
<evidence type="ECO:0000313" key="3">
    <source>
        <dbReference type="EMBL" id="MCX2801797.1"/>
    </source>
</evidence>
<dbReference type="PROSITE" id="PS51257">
    <property type="entry name" value="PROKAR_LIPOPROTEIN"/>
    <property type="match status" value="1"/>
</dbReference>
<feature type="domain" description="Water stress and hypersensitive response" evidence="1">
    <location>
        <begin position="32"/>
        <end position="150"/>
    </location>
</feature>
<dbReference type="Pfam" id="PF03168">
    <property type="entry name" value="LEA_2"/>
    <property type="match status" value="1"/>
</dbReference>
<reference evidence="2" key="2">
    <citation type="submission" date="2016-03" db="EMBL/GenBank/DDBJ databases">
        <authorList>
            <person name="Ploux O."/>
        </authorList>
    </citation>
    <scope>NUCLEOTIDE SEQUENCE [LARGE SCALE GENOMIC DNA]</scope>
    <source>
        <strain evidence="2">DAU221</strain>
    </source>
</reference>
<protein>
    <submittedName>
        <fullName evidence="3">LEA type 2 family protein</fullName>
    </submittedName>
</protein>
<reference evidence="4" key="1">
    <citation type="submission" date="2016-03" db="EMBL/GenBank/DDBJ databases">
        <authorList>
            <person name="Lee Y.-S."/>
            <person name="Choi Y.-L."/>
        </authorList>
    </citation>
    <scope>NUCLEOTIDE SEQUENCE [LARGE SCALE GENOMIC DNA]</scope>
    <source>
        <strain evidence="4">DAU221</strain>
    </source>
</reference>
<dbReference type="GeneID" id="76607819"/>
<dbReference type="STRING" id="252514.A3224_07125"/>
<organism evidence="2 4">
    <name type="scientific">Microbulbifer thermotolerans</name>
    <dbReference type="NCBI Taxonomy" id="252514"/>
    <lineage>
        <taxon>Bacteria</taxon>
        <taxon>Pseudomonadati</taxon>
        <taxon>Pseudomonadota</taxon>
        <taxon>Gammaproteobacteria</taxon>
        <taxon>Cellvibrionales</taxon>
        <taxon>Microbulbiferaceae</taxon>
        <taxon>Microbulbifer</taxon>
    </lineage>
</organism>
<dbReference type="Proteomes" id="UP001209730">
    <property type="component" value="Unassembled WGS sequence"/>
</dbReference>
<dbReference type="GO" id="GO:0009269">
    <property type="term" value="P:response to desiccation"/>
    <property type="evidence" value="ECO:0007669"/>
    <property type="project" value="InterPro"/>
</dbReference>
<dbReference type="Proteomes" id="UP000076077">
    <property type="component" value="Chromosome"/>
</dbReference>